<dbReference type="STRING" id="1120919.GCA_000429165_03797"/>
<comment type="caution">
    <text evidence="2">The sequence shown here is derived from an EMBL/GenBank/DDBJ whole genome shotgun (WGS) entry which is preliminary data.</text>
</comment>
<protein>
    <recommendedName>
        <fullName evidence="1">DUF6538 domain-containing protein</fullName>
    </recommendedName>
</protein>
<dbReference type="Proteomes" id="UP000321635">
    <property type="component" value="Unassembled WGS sequence"/>
</dbReference>
<evidence type="ECO:0000313" key="2">
    <source>
        <dbReference type="EMBL" id="GEN61692.1"/>
    </source>
</evidence>
<feature type="domain" description="DUF6538" evidence="1">
    <location>
        <begin position="3"/>
        <end position="68"/>
    </location>
</feature>
<evidence type="ECO:0000313" key="3">
    <source>
        <dbReference type="Proteomes" id="UP000321635"/>
    </source>
</evidence>
<name>A0A511XFF4_9PROT</name>
<dbReference type="InterPro" id="IPR046668">
    <property type="entry name" value="DUF6538"/>
</dbReference>
<organism evidence="2 3">
    <name type="scientific">Acetobacter nitrogenifigens DSM 23921 = NBRC 105050</name>
    <dbReference type="NCBI Taxonomy" id="1120919"/>
    <lineage>
        <taxon>Bacteria</taxon>
        <taxon>Pseudomonadati</taxon>
        <taxon>Pseudomonadota</taxon>
        <taxon>Alphaproteobacteria</taxon>
        <taxon>Acetobacterales</taxon>
        <taxon>Acetobacteraceae</taxon>
        <taxon>Acetobacter</taxon>
    </lineage>
</organism>
<keyword evidence="3" id="KW-1185">Reference proteome</keyword>
<evidence type="ECO:0000259" key="1">
    <source>
        <dbReference type="Pfam" id="PF20172"/>
    </source>
</evidence>
<sequence>MLNIFRRGHSWAVRFHIPRERREDVGKAYGAATGHKAEIVKALGTSDRAEAIARRPKALEAIRQEVDAKLVAAADRETTRVGHVRQNELHPGLLKPEQEVSVTTQAVELGDQQLSLRSDGNAPSPP</sequence>
<dbReference type="AlphaFoldDB" id="A0A511XFF4"/>
<gene>
    <name evidence="2" type="ORF">ANI02nite_35760</name>
</gene>
<reference evidence="2 3" key="1">
    <citation type="submission" date="2019-07" db="EMBL/GenBank/DDBJ databases">
        <title>Whole genome shotgun sequence of Acetobacter nitrogenifigens NBRC 105050.</title>
        <authorList>
            <person name="Hosoyama A."/>
            <person name="Uohara A."/>
            <person name="Ohji S."/>
            <person name="Ichikawa N."/>
        </authorList>
    </citation>
    <scope>NUCLEOTIDE SEQUENCE [LARGE SCALE GENOMIC DNA]</scope>
    <source>
        <strain evidence="2 3">NBRC 105050</strain>
    </source>
</reference>
<proteinExistence type="predicted"/>
<accession>A0A511XFF4</accession>
<dbReference type="Pfam" id="PF20172">
    <property type="entry name" value="DUF6538"/>
    <property type="match status" value="1"/>
</dbReference>
<dbReference type="EMBL" id="BJYF01000059">
    <property type="protein sequence ID" value="GEN61692.1"/>
    <property type="molecule type" value="Genomic_DNA"/>
</dbReference>
<dbReference type="RefSeq" id="WP_026399156.1">
    <property type="nucleotide sequence ID" value="NZ_BAPG01000034.1"/>
</dbReference>